<keyword evidence="2" id="KW-0964">Secreted</keyword>
<sequence length="105" mass="11609">MYHPGMCWIPKHNKAYSDGGHWQEPQCMRATCVSYRSELYVEYATCGAVGGEPGCKTVQDLSLPYPSCCPAVSCPDLDPAALKGEEYGEFTNWIGDYYDQSTPIA</sequence>
<dbReference type="InterPro" id="IPR029277">
    <property type="entry name" value="SVWC_dom"/>
</dbReference>
<evidence type="ECO:0000313" key="5">
    <source>
        <dbReference type="Proteomes" id="UP000747542"/>
    </source>
</evidence>
<comment type="caution">
    <text evidence="4">The sequence shown here is derived from an EMBL/GenBank/DDBJ whole genome shotgun (WGS) entry which is preliminary data.</text>
</comment>
<dbReference type="AlphaFoldDB" id="A0A8J5JR22"/>
<evidence type="ECO:0000259" key="3">
    <source>
        <dbReference type="SMART" id="SM01318"/>
    </source>
</evidence>
<dbReference type="Proteomes" id="UP000747542">
    <property type="component" value="Unassembled WGS sequence"/>
</dbReference>
<protein>
    <submittedName>
        <fullName evidence="4">Putative Single domain von Willebrand factor type C-containing protein 4</fullName>
    </submittedName>
</protein>
<comment type="subcellular location">
    <subcellularLocation>
        <location evidence="1">Secreted</location>
    </subcellularLocation>
</comment>
<proteinExistence type="predicted"/>
<keyword evidence="5" id="KW-1185">Reference proteome</keyword>
<dbReference type="SMART" id="SM01318">
    <property type="entry name" value="SVWC"/>
    <property type="match status" value="1"/>
</dbReference>
<name>A0A8J5JR22_HOMAM</name>
<dbReference type="EMBL" id="JAHLQT010030638">
    <property type="protein sequence ID" value="KAG7160811.1"/>
    <property type="molecule type" value="Genomic_DNA"/>
</dbReference>
<dbReference type="GO" id="GO:0005576">
    <property type="term" value="C:extracellular region"/>
    <property type="evidence" value="ECO:0007669"/>
    <property type="project" value="UniProtKB-SubCell"/>
</dbReference>
<feature type="domain" description="Single" evidence="3">
    <location>
        <begin position="7"/>
        <end position="74"/>
    </location>
</feature>
<evidence type="ECO:0000256" key="2">
    <source>
        <dbReference type="ARBA" id="ARBA00022525"/>
    </source>
</evidence>
<gene>
    <name evidence="4" type="ORF">Hamer_G025166</name>
</gene>
<reference evidence="4" key="1">
    <citation type="journal article" date="2021" name="Sci. Adv.">
        <title>The American lobster genome reveals insights on longevity, neural, and immune adaptations.</title>
        <authorList>
            <person name="Polinski J.M."/>
            <person name="Zimin A.V."/>
            <person name="Clark K.F."/>
            <person name="Kohn A.B."/>
            <person name="Sadowski N."/>
            <person name="Timp W."/>
            <person name="Ptitsyn A."/>
            <person name="Khanna P."/>
            <person name="Romanova D.Y."/>
            <person name="Williams P."/>
            <person name="Greenwood S.J."/>
            <person name="Moroz L.L."/>
            <person name="Walt D.R."/>
            <person name="Bodnar A.G."/>
        </authorList>
    </citation>
    <scope>NUCLEOTIDE SEQUENCE</scope>
    <source>
        <strain evidence="4">GMGI-L3</strain>
    </source>
</reference>
<dbReference type="Pfam" id="PF15430">
    <property type="entry name" value="SVWC"/>
    <property type="match status" value="1"/>
</dbReference>
<accession>A0A8J5JR22</accession>
<evidence type="ECO:0000313" key="4">
    <source>
        <dbReference type="EMBL" id="KAG7160811.1"/>
    </source>
</evidence>
<organism evidence="4 5">
    <name type="scientific">Homarus americanus</name>
    <name type="common">American lobster</name>
    <dbReference type="NCBI Taxonomy" id="6706"/>
    <lineage>
        <taxon>Eukaryota</taxon>
        <taxon>Metazoa</taxon>
        <taxon>Ecdysozoa</taxon>
        <taxon>Arthropoda</taxon>
        <taxon>Crustacea</taxon>
        <taxon>Multicrustacea</taxon>
        <taxon>Malacostraca</taxon>
        <taxon>Eumalacostraca</taxon>
        <taxon>Eucarida</taxon>
        <taxon>Decapoda</taxon>
        <taxon>Pleocyemata</taxon>
        <taxon>Astacidea</taxon>
        <taxon>Nephropoidea</taxon>
        <taxon>Nephropidae</taxon>
        <taxon>Homarus</taxon>
    </lineage>
</organism>
<evidence type="ECO:0000256" key="1">
    <source>
        <dbReference type="ARBA" id="ARBA00004613"/>
    </source>
</evidence>